<proteinExistence type="predicted"/>
<reference evidence="2" key="1">
    <citation type="journal article" date="2020" name="New Phytol.">
        <title>Comparative genomics reveals dynamic genome evolution in host specialist ectomycorrhizal fungi.</title>
        <authorList>
            <person name="Lofgren L.A."/>
            <person name="Nguyen N.H."/>
            <person name="Vilgalys R."/>
            <person name="Ruytinx J."/>
            <person name="Liao H.L."/>
            <person name="Branco S."/>
            <person name="Kuo A."/>
            <person name="LaButti K."/>
            <person name="Lipzen A."/>
            <person name="Andreopoulos W."/>
            <person name="Pangilinan J."/>
            <person name="Riley R."/>
            <person name="Hundley H."/>
            <person name="Na H."/>
            <person name="Barry K."/>
            <person name="Grigoriev I.V."/>
            <person name="Stajich J.E."/>
            <person name="Kennedy P.G."/>
        </authorList>
    </citation>
    <scope>NUCLEOTIDE SEQUENCE</scope>
    <source>
        <strain evidence="2">S12</strain>
    </source>
</reference>
<sequence>MEKEEDWKRQEEEQKCQEEERKHQEKLKKIERATMWREAEEKRNQRKFSLAITLIGNPSDVFIDEFSTGIDAKMKRDM</sequence>
<dbReference type="AlphaFoldDB" id="A0A9P7AM65"/>
<dbReference type="RefSeq" id="XP_041158776.1">
    <property type="nucleotide sequence ID" value="XM_041306845.1"/>
</dbReference>
<comment type="caution">
    <text evidence="2">The sequence shown here is derived from an EMBL/GenBank/DDBJ whole genome shotgun (WGS) entry which is preliminary data.</text>
</comment>
<accession>A0A9P7AM65</accession>
<evidence type="ECO:0000256" key="1">
    <source>
        <dbReference type="SAM" id="MobiDB-lite"/>
    </source>
</evidence>
<dbReference type="GeneID" id="64600609"/>
<evidence type="ECO:0000313" key="2">
    <source>
        <dbReference type="EMBL" id="KAG1792077.1"/>
    </source>
</evidence>
<name>A0A9P7AM65_9AGAM</name>
<feature type="region of interest" description="Disordered" evidence="1">
    <location>
        <begin position="1"/>
        <end position="24"/>
    </location>
</feature>
<evidence type="ECO:0000313" key="3">
    <source>
        <dbReference type="Proteomes" id="UP000719766"/>
    </source>
</evidence>
<organism evidence="2 3">
    <name type="scientific">Suillus plorans</name>
    <dbReference type="NCBI Taxonomy" id="116603"/>
    <lineage>
        <taxon>Eukaryota</taxon>
        <taxon>Fungi</taxon>
        <taxon>Dikarya</taxon>
        <taxon>Basidiomycota</taxon>
        <taxon>Agaricomycotina</taxon>
        <taxon>Agaricomycetes</taxon>
        <taxon>Agaricomycetidae</taxon>
        <taxon>Boletales</taxon>
        <taxon>Suillineae</taxon>
        <taxon>Suillaceae</taxon>
        <taxon>Suillus</taxon>
    </lineage>
</organism>
<keyword evidence="3" id="KW-1185">Reference proteome</keyword>
<dbReference type="OrthoDB" id="3254742at2759"/>
<dbReference type="EMBL" id="JABBWE010000039">
    <property type="protein sequence ID" value="KAG1792077.1"/>
    <property type="molecule type" value="Genomic_DNA"/>
</dbReference>
<dbReference type="Proteomes" id="UP000719766">
    <property type="component" value="Unassembled WGS sequence"/>
</dbReference>
<protein>
    <submittedName>
        <fullName evidence="2">Uncharacterized protein</fullName>
    </submittedName>
</protein>
<gene>
    <name evidence="2" type="ORF">HD556DRAFT_1444857</name>
</gene>